<keyword evidence="8 13" id="KW-0297">G-protein coupled receptor</keyword>
<dbReference type="EMBL" id="CALNXI010001365">
    <property type="protein sequence ID" value="CAH3166549.1"/>
    <property type="molecule type" value="Genomic_DNA"/>
</dbReference>
<keyword evidence="16" id="KW-1185">Reference proteome</keyword>
<keyword evidence="3 13" id="KW-0716">Sensory transduction</keyword>
<protein>
    <recommendedName>
        <fullName evidence="14">G-protein coupled receptors family 1 profile domain-containing protein</fullName>
    </recommendedName>
</protein>
<keyword evidence="11 13" id="KW-0675">Receptor</keyword>
<gene>
    <name evidence="15" type="ORF">PEVE_00005720</name>
</gene>
<dbReference type="PROSITE" id="PS50262">
    <property type="entry name" value="G_PROTEIN_RECEP_F1_2"/>
    <property type="match status" value="1"/>
</dbReference>
<evidence type="ECO:0000256" key="3">
    <source>
        <dbReference type="ARBA" id="ARBA00022606"/>
    </source>
</evidence>
<dbReference type="PROSITE" id="PS00238">
    <property type="entry name" value="OPSIN"/>
    <property type="match status" value="1"/>
</dbReference>
<reference evidence="15 16" key="1">
    <citation type="submission" date="2022-05" db="EMBL/GenBank/DDBJ databases">
        <authorList>
            <consortium name="Genoscope - CEA"/>
            <person name="William W."/>
        </authorList>
    </citation>
    <scope>NUCLEOTIDE SEQUENCE [LARGE SCALE GENOMIC DNA]</scope>
</reference>
<evidence type="ECO:0000256" key="10">
    <source>
        <dbReference type="ARBA" id="ARBA00023157"/>
    </source>
</evidence>
<name>A0ABN8QM34_9CNID</name>
<evidence type="ECO:0000256" key="5">
    <source>
        <dbReference type="ARBA" id="ARBA00022925"/>
    </source>
</evidence>
<dbReference type="InterPro" id="IPR017452">
    <property type="entry name" value="GPCR_Rhodpsn_7TM"/>
</dbReference>
<keyword evidence="7 13" id="KW-0157">Chromophore</keyword>
<dbReference type="InterPro" id="IPR001760">
    <property type="entry name" value="Opsin"/>
</dbReference>
<evidence type="ECO:0000256" key="7">
    <source>
        <dbReference type="ARBA" id="ARBA00022991"/>
    </source>
</evidence>
<accession>A0ABN8QM34</accession>
<dbReference type="CDD" id="cd14969">
    <property type="entry name" value="7tmA_Opsins_type2_animals"/>
    <property type="match status" value="1"/>
</dbReference>
<evidence type="ECO:0000259" key="14">
    <source>
        <dbReference type="PROSITE" id="PS50262"/>
    </source>
</evidence>
<organism evidence="15 16">
    <name type="scientific">Porites evermanni</name>
    <dbReference type="NCBI Taxonomy" id="104178"/>
    <lineage>
        <taxon>Eukaryota</taxon>
        <taxon>Metazoa</taxon>
        <taxon>Cnidaria</taxon>
        <taxon>Anthozoa</taxon>
        <taxon>Hexacorallia</taxon>
        <taxon>Scleractinia</taxon>
        <taxon>Fungiina</taxon>
        <taxon>Poritidae</taxon>
        <taxon>Porites</taxon>
    </lineage>
</organism>
<keyword evidence="9 13" id="KW-0472">Membrane</keyword>
<keyword evidence="4 13" id="KW-0812">Transmembrane</keyword>
<evidence type="ECO:0000313" key="16">
    <source>
        <dbReference type="Proteomes" id="UP001159427"/>
    </source>
</evidence>
<dbReference type="PRINTS" id="PR00238">
    <property type="entry name" value="OPSIN"/>
</dbReference>
<evidence type="ECO:0000256" key="12">
    <source>
        <dbReference type="ARBA" id="ARBA00023224"/>
    </source>
</evidence>
<feature type="transmembrane region" description="Helical" evidence="13">
    <location>
        <begin position="184"/>
        <end position="211"/>
    </location>
</feature>
<keyword evidence="6 13" id="KW-1133">Transmembrane helix</keyword>
<dbReference type="Pfam" id="PF00001">
    <property type="entry name" value="7tm_1"/>
    <property type="match status" value="1"/>
</dbReference>
<evidence type="ECO:0000256" key="11">
    <source>
        <dbReference type="ARBA" id="ARBA00023170"/>
    </source>
</evidence>
<evidence type="ECO:0000313" key="15">
    <source>
        <dbReference type="EMBL" id="CAH3166549.1"/>
    </source>
</evidence>
<dbReference type="InterPro" id="IPR050125">
    <property type="entry name" value="GPCR_opsins"/>
</dbReference>
<keyword evidence="5 13" id="KW-0681">Retinal protein</keyword>
<dbReference type="InterPro" id="IPR000276">
    <property type="entry name" value="GPCR_Rhodpsn"/>
</dbReference>
<dbReference type="Proteomes" id="UP001159427">
    <property type="component" value="Unassembled WGS sequence"/>
</dbReference>
<keyword evidence="2 13" id="KW-0600">Photoreceptor protein</keyword>
<comment type="similarity">
    <text evidence="13">Belongs to the G-protein coupled receptor 1 family. Opsin subfamily.</text>
</comment>
<evidence type="ECO:0000256" key="6">
    <source>
        <dbReference type="ARBA" id="ARBA00022989"/>
    </source>
</evidence>
<evidence type="ECO:0000256" key="2">
    <source>
        <dbReference type="ARBA" id="ARBA00022543"/>
    </source>
</evidence>
<feature type="transmembrane region" description="Helical" evidence="13">
    <location>
        <begin position="99"/>
        <end position="120"/>
    </location>
</feature>
<keyword evidence="12 13" id="KW-0807">Transducer</keyword>
<proteinExistence type="inferred from homology"/>
<feature type="transmembrane region" description="Helical" evidence="13">
    <location>
        <begin position="24"/>
        <end position="49"/>
    </location>
</feature>
<evidence type="ECO:0000256" key="9">
    <source>
        <dbReference type="ARBA" id="ARBA00023136"/>
    </source>
</evidence>
<feature type="domain" description="G-protein coupled receptors family 1 profile" evidence="14">
    <location>
        <begin position="40"/>
        <end position="298"/>
    </location>
</feature>
<evidence type="ECO:0000256" key="4">
    <source>
        <dbReference type="ARBA" id="ARBA00022692"/>
    </source>
</evidence>
<sequence>MIKPHNKTEGLLEPTDVISNQIRYVVAGVYALLTVTAISLNTPVLITFIRDKSLRTNSNRLIFSIAVGDWLHAVLAFPFGIVSNASGNWRVMASGICKWYAFITTFLSFGIMLHHATFAIERAMVINYAVEPSSVTKNLDYAIFGLWCFAFLWSIFPLFGWSSYAPEGGGTLCAIHWQSSELPAIVYILCIYVFFFLGPIIAMVTSFFLIYQIVKKMSKNAHDMWGEAAAPTLEAVVAEGKTARMAFIMSFCFIFAWTPYAVVSLYAMIAKPEIIPPLVAILPALFAKSASCYNPIIYFFLFKKFRDSLRQTVRELCARFMGQETTGAANANVELIVTSLSTDDTNENKKTKSRLRESSC</sequence>
<evidence type="ECO:0000256" key="8">
    <source>
        <dbReference type="ARBA" id="ARBA00023040"/>
    </source>
</evidence>
<feature type="transmembrane region" description="Helical" evidence="13">
    <location>
        <begin position="246"/>
        <end position="269"/>
    </location>
</feature>
<dbReference type="InterPro" id="IPR027430">
    <property type="entry name" value="Retinal_BS"/>
</dbReference>
<keyword evidence="10" id="KW-1015">Disulfide bond</keyword>
<feature type="transmembrane region" description="Helical" evidence="13">
    <location>
        <begin position="275"/>
        <end position="301"/>
    </location>
</feature>
<comment type="subcellular location">
    <subcellularLocation>
        <location evidence="1 13">Membrane</location>
        <topology evidence="1 13">Multi-pass membrane protein</topology>
    </subcellularLocation>
</comment>
<evidence type="ECO:0000256" key="13">
    <source>
        <dbReference type="RuleBase" id="RU004951"/>
    </source>
</evidence>
<dbReference type="PANTHER" id="PTHR24240">
    <property type="entry name" value="OPSIN"/>
    <property type="match status" value="1"/>
</dbReference>
<dbReference type="SUPFAM" id="SSF81321">
    <property type="entry name" value="Family A G protein-coupled receptor-like"/>
    <property type="match status" value="1"/>
</dbReference>
<evidence type="ECO:0000256" key="1">
    <source>
        <dbReference type="ARBA" id="ARBA00004141"/>
    </source>
</evidence>
<feature type="transmembrane region" description="Helical" evidence="13">
    <location>
        <begin position="141"/>
        <end position="164"/>
    </location>
</feature>
<comment type="caution">
    <text evidence="15">The sequence shown here is derived from an EMBL/GenBank/DDBJ whole genome shotgun (WGS) entry which is preliminary data.</text>
</comment>
<dbReference type="PRINTS" id="PR00237">
    <property type="entry name" value="GPCRRHODOPSN"/>
</dbReference>
<dbReference type="Gene3D" id="1.20.1070.10">
    <property type="entry name" value="Rhodopsin 7-helix transmembrane proteins"/>
    <property type="match status" value="1"/>
</dbReference>
<feature type="transmembrane region" description="Helical" evidence="13">
    <location>
        <begin position="61"/>
        <end position="79"/>
    </location>
</feature>